<dbReference type="EMBL" id="CAEZXK010000039">
    <property type="protein sequence ID" value="CAB4693074.1"/>
    <property type="molecule type" value="Genomic_DNA"/>
</dbReference>
<dbReference type="InterPro" id="IPR036689">
    <property type="entry name" value="ESAT-6-like_sf"/>
</dbReference>
<sequence>MTQFQVDSEQVLAANTAIQSTIGRVQTDIGSLHAQLQSLQDSWRGLAANQFQELALRWHTTATAVQTQLGELGIALAYAAQQYEEIENANLRLFAS</sequence>
<reference evidence="1" key="1">
    <citation type="submission" date="2020-05" db="EMBL/GenBank/DDBJ databases">
        <authorList>
            <person name="Chiriac C."/>
            <person name="Salcher M."/>
            <person name="Ghai R."/>
            <person name="Kavagutti S V."/>
        </authorList>
    </citation>
    <scope>NUCLEOTIDE SEQUENCE</scope>
</reference>
<dbReference type="Pfam" id="PF06013">
    <property type="entry name" value="WXG100"/>
    <property type="match status" value="1"/>
</dbReference>
<accession>A0A6J6P9T6</accession>
<dbReference type="AlphaFoldDB" id="A0A6J6P9T6"/>
<evidence type="ECO:0000313" key="1">
    <source>
        <dbReference type="EMBL" id="CAB4693074.1"/>
    </source>
</evidence>
<dbReference type="SUPFAM" id="SSF140453">
    <property type="entry name" value="EsxAB dimer-like"/>
    <property type="match status" value="1"/>
</dbReference>
<organism evidence="1">
    <name type="scientific">freshwater metagenome</name>
    <dbReference type="NCBI Taxonomy" id="449393"/>
    <lineage>
        <taxon>unclassified sequences</taxon>
        <taxon>metagenomes</taxon>
        <taxon>ecological metagenomes</taxon>
    </lineage>
</organism>
<gene>
    <name evidence="1" type="ORF">UFOPK2370_01087</name>
</gene>
<proteinExistence type="predicted"/>
<dbReference type="NCBIfam" id="TIGR03930">
    <property type="entry name" value="WXG100_ESAT6"/>
    <property type="match status" value="1"/>
</dbReference>
<name>A0A6J6P9T6_9ZZZZ</name>
<dbReference type="Gene3D" id="1.10.287.1060">
    <property type="entry name" value="ESAT-6-like"/>
    <property type="match status" value="1"/>
</dbReference>
<protein>
    <submittedName>
        <fullName evidence="1">Unannotated protein</fullName>
    </submittedName>
</protein>
<dbReference type="InterPro" id="IPR010310">
    <property type="entry name" value="T7SS_ESAT-6-like"/>
</dbReference>